<dbReference type="Proteomes" id="UP000247498">
    <property type="component" value="Unassembled WGS sequence"/>
</dbReference>
<organism evidence="2 3">
    <name type="scientific">Raphidocelis subcapitata</name>
    <dbReference type="NCBI Taxonomy" id="307507"/>
    <lineage>
        <taxon>Eukaryota</taxon>
        <taxon>Viridiplantae</taxon>
        <taxon>Chlorophyta</taxon>
        <taxon>core chlorophytes</taxon>
        <taxon>Chlorophyceae</taxon>
        <taxon>CS clade</taxon>
        <taxon>Sphaeropleales</taxon>
        <taxon>Selenastraceae</taxon>
        <taxon>Raphidocelis</taxon>
    </lineage>
</organism>
<dbReference type="OrthoDB" id="562581at2759"/>
<keyword evidence="3" id="KW-1185">Reference proteome</keyword>
<feature type="signal peptide" evidence="1">
    <location>
        <begin position="1"/>
        <end position="25"/>
    </location>
</feature>
<comment type="caution">
    <text evidence="2">The sequence shown here is derived from an EMBL/GenBank/DDBJ whole genome shotgun (WGS) entry which is preliminary data.</text>
</comment>
<protein>
    <recommendedName>
        <fullName evidence="4">Ig-like domain-containing protein</fullName>
    </recommendedName>
</protein>
<gene>
    <name evidence="2" type="ORF">Rsub_08177</name>
</gene>
<name>A0A2V0P4Z1_9CHLO</name>
<feature type="chain" id="PRO_5015846915" description="Ig-like domain-containing protein" evidence="1">
    <location>
        <begin position="26"/>
        <end position="1155"/>
    </location>
</feature>
<sequence length="1155" mass="115815">MRRPPSARSLAAALLVCYATAQALAADTSAVTPRTEVVFTPTATAVDGNVNTYGNALEWNTPSVANMQCTIKAGDVNSSPICPGSGGPNNAFFLGAMAQAGDLGGKAILGMLYAHKECNGACDAAATQCRICVVALANRASDGQLLEVDPDTTQNWVKVNDFSGNLVDGADVAAVPPRFSPLKIGTQLQGYEACSAYGAKYPNGTLIVPVSASWVLIDAHLQGYEACSAYGAAYPNGTLIVPVSAARVFIEGHLDIKYPATSGFQTARMQAARLGGVKMDLPACSGSGPDPAPSCVSAPTLAAAGAPEDLTVDQCTDSTSYRVTLNAANTAAITPATGCTLETDGRTAGTGAVSFLCERLDRGTPYSLVFTAAPTDAQCAQATATVAITPPALEALTLTATPPTDEACDAASGQLTFSVAASPALSAAQYNGAVLVVTSKATGAAVEGCTSTPSAAGFEVACTGLADGQYDLAVTVPNTQYAGCPYATTVTGAVTLIPAASLAAAADAQDLTTDQCTGSTSYRVTLNAANTGDITPATGCTLETDGRTAGTGAVSFICGPLTRGTPYGLEFTAASTSSECAPVTATVAVTPPALEAIAFTATPATDEACDATSGHLTFSVAASPAMSEAQYSGAALVVTSNGAEVDCTTTASDVGFEVDCTGLADGAYELSIAVPNTQYADCPHTGSVTGAVSIITPPAFAVTSAPAAQTICRDSTASFEFTVAGAGDGLVYTYTPAGGADCGQPNAAGTITCTGVGATTTVSVAATYGAEQGEECATTAVDVPLTVEFDRDIAYASVTATSPATLCPGTPSAAVSFAVAVTHAADNLDAVLLDSTSQQEVADAVCDAVPADATNKNWAVSCTGAPVGGSYVVSVVATSARGCTYDLGADASAVATATGLSGAAFSAVAQGASCTQTAAPGVVFECTGLPAGSTEVFVTAIKSGCTLSDSVIVTVDVQPCCYTRTIGYWSTHGEEMRPWLVAAPIKLWGRSFSVDGMTASTTAKKCSSDSPDALRVLCVTGQKACSAAQLARQCMGALVNARITAKCGNTKNCFATANIDRARLNACCGESGPAPAGAAVSACINDVNAFNQDKSAIGNTCAASELPQGGPGVTQKVCNDYSTAFSKATATQFCEQGFCSTSPTGVWGHRRLLDA</sequence>
<reference evidence="2 3" key="1">
    <citation type="journal article" date="2018" name="Sci. Rep.">
        <title>Raphidocelis subcapitata (=Pseudokirchneriella subcapitata) provides an insight into genome evolution and environmental adaptations in the Sphaeropleales.</title>
        <authorList>
            <person name="Suzuki S."/>
            <person name="Yamaguchi H."/>
            <person name="Nakajima N."/>
            <person name="Kawachi M."/>
        </authorList>
    </citation>
    <scope>NUCLEOTIDE SEQUENCE [LARGE SCALE GENOMIC DNA]</scope>
    <source>
        <strain evidence="2 3">NIES-35</strain>
    </source>
</reference>
<proteinExistence type="predicted"/>
<evidence type="ECO:0000256" key="1">
    <source>
        <dbReference type="SAM" id="SignalP"/>
    </source>
</evidence>
<evidence type="ECO:0000313" key="3">
    <source>
        <dbReference type="Proteomes" id="UP000247498"/>
    </source>
</evidence>
<accession>A0A2V0P4Z1</accession>
<dbReference type="AlphaFoldDB" id="A0A2V0P4Z1"/>
<dbReference type="EMBL" id="BDRX01000057">
    <property type="protein sequence ID" value="GBF94934.1"/>
    <property type="molecule type" value="Genomic_DNA"/>
</dbReference>
<evidence type="ECO:0000313" key="2">
    <source>
        <dbReference type="EMBL" id="GBF94934.1"/>
    </source>
</evidence>
<dbReference type="InParanoid" id="A0A2V0P4Z1"/>
<evidence type="ECO:0008006" key="4">
    <source>
        <dbReference type="Google" id="ProtNLM"/>
    </source>
</evidence>
<keyword evidence="1" id="KW-0732">Signal</keyword>